<evidence type="ECO:0000313" key="2">
    <source>
        <dbReference type="Proteomes" id="UP000001511"/>
    </source>
</evidence>
<evidence type="ECO:0000313" key="1">
    <source>
        <dbReference type="EMBL" id="ADI63319.1"/>
    </source>
</evidence>
<dbReference type="EMBL" id="CP002059">
    <property type="protein sequence ID" value="ADI63319.1"/>
    <property type="molecule type" value="Genomic_DNA"/>
</dbReference>
<accession>D7E241</accession>
<dbReference type="Proteomes" id="UP000001511">
    <property type="component" value="Chromosome"/>
</dbReference>
<keyword evidence="2" id="KW-1185">Reference proteome</keyword>
<proteinExistence type="predicted"/>
<organism evidence="1 2">
    <name type="scientific">Nostoc azollae (strain 0708)</name>
    <name type="common">Anabaena azollae (strain 0708)</name>
    <dbReference type="NCBI Taxonomy" id="551115"/>
    <lineage>
        <taxon>Bacteria</taxon>
        <taxon>Bacillati</taxon>
        <taxon>Cyanobacteriota</taxon>
        <taxon>Cyanophyceae</taxon>
        <taxon>Nostocales</taxon>
        <taxon>Nostocaceae</taxon>
        <taxon>Trichormus</taxon>
    </lineage>
</organism>
<sequence length="74" mass="8330">MLEAPGFIRGVNTKSKILLEDDKVLTQVFLVQGGWRQKKANIPNYPFSIPCYNFLAAHREQTRQRCTSPGGVGH</sequence>
<protein>
    <submittedName>
        <fullName evidence="1">Uncharacterized protein</fullName>
    </submittedName>
</protein>
<gene>
    <name evidence="1" type="ordered locus">Aazo_0917</name>
</gene>
<name>D7E241_NOSA0</name>
<dbReference type="AlphaFoldDB" id="D7E241"/>
<reference evidence="1 2" key="1">
    <citation type="journal article" date="2010" name="PLoS ONE">
        <title>Genome erosion in a nitrogen-fixing vertically transmitted endosymbiotic multicellular cyanobacterium.</title>
        <authorList>
            <person name="Ran L."/>
            <person name="Larsson J."/>
            <person name="Vigil-Stenman T."/>
            <person name="Nylander J.A."/>
            <person name="Ininbergs K."/>
            <person name="Zheng W.W."/>
            <person name="Lapidus A."/>
            <person name="Lowry S."/>
            <person name="Haselkorn R."/>
            <person name="Bergman B."/>
        </authorList>
    </citation>
    <scope>NUCLEOTIDE SEQUENCE [LARGE SCALE GENOMIC DNA]</scope>
    <source>
        <strain evidence="1 2">0708</strain>
    </source>
</reference>
<dbReference type="KEGG" id="naz:Aazo_0917"/>
<dbReference type="HOGENOM" id="CLU_2684204_0_0_3"/>